<keyword evidence="3" id="KW-1185">Reference proteome</keyword>
<dbReference type="Gene3D" id="3.20.20.110">
    <property type="entry name" value="Ribulose bisphosphate carboxylase, large subunit, C-terminal domain"/>
    <property type="match status" value="1"/>
</dbReference>
<dbReference type="SUPFAM" id="SSF54966">
    <property type="entry name" value="RuBisCO, large subunit, small (N-terminal) domain"/>
    <property type="match status" value="1"/>
</dbReference>
<dbReference type="GO" id="GO:0016984">
    <property type="term" value="F:ribulose-bisphosphate carboxylase activity"/>
    <property type="evidence" value="ECO:0007669"/>
    <property type="project" value="InterPro"/>
</dbReference>
<evidence type="ECO:0000313" key="2">
    <source>
        <dbReference type="EMBL" id="ASY11078.1"/>
    </source>
</evidence>
<dbReference type="InterPro" id="IPR000685">
    <property type="entry name" value="RuBisCO_lsu_C"/>
</dbReference>
<dbReference type="GO" id="GO:0000287">
    <property type="term" value="F:magnesium ion binding"/>
    <property type="evidence" value="ECO:0007669"/>
    <property type="project" value="InterPro"/>
</dbReference>
<dbReference type="SUPFAM" id="SSF51649">
    <property type="entry name" value="RuBisCo, C-terminal domain"/>
    <property type="match status" value="1"/>
</dbReference>
<dbReference type="PANTHER" id="PTHR42704">
    <property type="entry name" value="RIBULOSE BISPHOSPHATE CARBOXYLASE"/>
    <property type="match status" value="1"/>
</dbReference>
<dbReference type="Proteomes" id="UP000217144">
    <property type="component" value="Chromosome"/>
</dbReference>
<feature type="domain" description="Ribulose bisphosphate carboxylase large subunit C-terminal" evidence="1">
    <location>
        <begin position="119"/>
        <end position="353"/>
    </location>
</feature>
<accession>A0AAC9YRQ0</accession>
<dbReference type="KEGG" id="plan:A1s21148_06230"/>
<sequence length="373" mass="39999">MANGEALKVDRIYVTYKFTGEDPKSIADVIRAEQTIEFPYELAPSWIQEEVVGKVEEISSSDKTSHLITISYNPDVTGGELNQFLNVLWGNVSLFPNVKIVGLKLPDSFLAKFSGPRFGISGLRKLLGAETRPLVSTALKPMGSYAQTLAEMARTLALAGFDLIKDDHSLANQPWATWKERVTLISRAVKEANAVTGGKSVYAPSLNLPFDQIVDAAHTAKDLGAGALLILPGITGFDSLRKIASDDSIALPIQGHPAMLGSLITSKAEGISHGIVLGTLMRLAGADITIFPNIGGRFAFSSDHCLDITELSREKLGKLNPMFVAPAGGMNLGRIPEMIKMYGNDSALLIGGALSRGNLADNAARMCELVRAY</sequence>
<protein>
    <submittedName>
        <fullName evidence="2">Ribulose-bisphosphate carboxylase large chain</fullName>
    </submittedName>
</protein>
<proteinExistence type="predicted"/>
<name>A0AAC9YRQ0_9ACTN</name>
<dbReference type="InterPro" id="IPR036422">
    <property type="entry name" value="RuBisCO_lsu_N_sf"/>
</dbReference>
<dbReference type="CDD" id="cd08210">
    <property type="entry name" value="RLP_RrRLP"/>
    <property type="match status" value="1"/>
</dbReference>
<organism evidence="2 3">
    <name type="scientific">Candidatus Planktophila lacus</name>
    <dbReference type="NCBI Taxonomy" id="1884913"/>
    <lineage>
        <taxon>Bacteria</taxon>
        <taxon>Bacillati</taxon>
        <taxon>Actinomycetota</taxon>
        <taxon>Actinomycetes</taxon>
        <taxon>Candidatus Nanopelagicales</taxon>
        <taxon>Candidatus Nanopelagicaceae</taxon>
        <taxon>Candidatus Planktophila</taxon>
    </lineage>
</organism>
<evidence type="ECO:0000259" key="1">
    <source>
        <dbReference type="Pfam" id="PF00016"/>
    </source>
</evidence>
<dbReference type="SFLD" id="SFLDG00301">
    <property type="entry name" value="RuBisCO-like_proteins"/>
    <property type="match status" value="1"/>
</dbReference>
<gene>
    <name evidence="2" type="ORF">A1s21148_06230</name>
</gene>
<evidence type="ECO:0000313" key="3">
    <source>
        <dbReference type="Proteomes" id="UP000217144"/>
    </source>
</evidence>
<dbReference type="AlphaFoldDB" id="A0AAC9YRQ0"/>
<dbReference type="EMBL" id="CP016769">
    <property type="protein sequence ID" value="ASY11078.1"/>
    <property type="molecule type" value="Genomic_DNA"/>
</dbReference>
<dbReference type="InterPro" id="IPR033966">
    <property type="entry name" value="RuBisCO"/>
</dbReference>
<reference evidence="2 3" key="1">
    <citation type="submission" date="2016-07" db="EMBL/GenBank/DDBJ databases">
        <title>High microdiversification within the ubiquitous acI lineage of Actinobacteria.</title>
        <authorList>
            <person name="Neuenschwander S.M."/>
            <person name="Salcher M."/>
            <person name="Ghai R."/>
            <person name="Pernthaler J."/>
        </authorList>
    </citation>
    <scope>NUCLEOTIDE SEQUENCE [LARGE SCALE GENOMIC DNA]</scope>
    <source>
        <strain evidence="2">MMS-21-148</strain>
    </source>
</reference>
<dbReference type="InterPro" id="IPR036376">
    <property type="entry name" value="RuBisCO_lsu_C_sf"/>
</dbReference>
<dbReference type="Gene3D" id="3.30.70.150">
    <property type="entry name" value="RuBisCO large subunit, N-terminal domain"/>
    <property type="match status" value="1"/>
</dbReference>
<dbReference type="GO" id="GO:0015977">
    <property type="term" value="P:carbon fixation"/>
    <property type="evidence" value="ECO:0007669"/>
    <property type="project" value="InterPro"/>
</dbReference>
<dbReference type="SFLD" id="SFLDS00014">
    <property type="entry name" value="RuBisCO"/>
    <property type="match status" value="1"/>
</dbReference>
<dbReference type="PANTHER" id="PTHR42704:SF17">
    <property type="entry name" value="RIBULOSE BISPHOSPHATE CARBOXYLASE LARGE CHAIN"/>
    <property type="match status" value="1"/>
</dbReference>
<dbReference type="Pfam" id="PF00016">
    <property type="entry name" value="RuBisCO_large"/>
    <property type="match status" value="1"/>
</dbReference>